<dbReference type="InterPro" id="IPR045584">
    <property type="entry name" value="Pilin-like"/>
</dbReference>
<dbReference type="Proteomes" id="UP000467214">
    <property type="component" value="Unassembled WGS sequence"/>
</dbReference>
<evidence type="ECO:0000256" key="8">
    <source>
        <dbReference type="ARBA" id="ARBA00023136"/>
    </source>
</evidence>
<evidence type="ECO:0000256" key="7">
    <source>
        <dbReference type="ARBA" id="ARBA00022989"/>
    </source>
</evidence>
<organism evidence="13 14">
    <name type="scientific">Craterilacuibacter sinensis</name>
    <dbReference type="NCBI Taxonomy" id="2686017"/>
    <lineage>
        <taxon>Bacteria</taxon>
        <taxon>Pseudomonadati</taxon>
        <taxon>Pseudomonadota</taxon>
        <taxon>Betaproteobacteria</taxon>
        <taxon>Neisseriales</taxon>
        <taxon>Neisseriaceae</taxon>
        <taxon>Craterilacuibacter</taxon>
    </lineage>
</organism>
<dbReference type="AlphaFoldDB" id="A0A845BNK9"/>
<evidence type="ECO:0000313" key="14">
    <source>
        <dbReference type="Proteomes" id="UP000467214"/>
    </source>
</evidence>
<keyword evidence="6 11" id="KW-0812">Transmembrane</keyword>
<dbReference type="GO" id="GO:0015627">
    <property type="term" value="C:type II protein secretion system complex"/>
    <property type="evidence" value="ECO:0007669"/>
    <property type="project" value="InterPro"/>
</dbReference>
<keyword evidence="8 11" id="KW-0472">Membrane</keyword>
<comment type="similarity">
    <text evidence="9">Belongs to the GSP H family.</text>
</comment>
<dbReference type="GO" id="GO:0005886">
    <property type="term" value="C:plasma membrane"/>
    <property type="evidence" value="ECO:0007669"/>
    <property type="project" value="UniProtKB-SubCell"/>
</dbReference>
<evidence type="ECO:0000256" key="1">
    <source>
        <dbReference type="ARBA" id="ARBA00004377"/>
    </source>
</evidence>
<sequence>MKTGRICRLLPGVSVGVRGELAMYRLRVLRAWSLLEMLLVLAVLGILLTVALPHLSLWVERQRLIAATELVYRQLQFVRMEALKQSRPMYMRFIAGAAGQWHFAASDVPGCDPSGQDAGKVCTIAAADGGALSVAVFHGRDYPGVQLLVSGFSGNEARFEPVRGVADNGRVTLLSTSGLETRVLVSVLGRIRICSPAGATQLAPYPDAGCHA</sequence>
<feature type="domain" description="General secretion pathway GspH" evidence="12">
    <location>
        <begin position="67"/>
        <end position="189"/>
    </location>
</feature>
<evidence type="ECO:0000256" key="3">
    <source>
        <dbReference type="ARBA" id="ARBA00022475"/>
    </source>
</evidence>
<evidence type="ECO:0000256" key="9">
    <source>
        <dbReference type="ARBA" id="ARBA00025772"/>
    </source>
</evidence>
<dbReference type="SUPFAM" id="SSF54523">
    <property type="entry name" value="Pili subunits"/>
    <property type="match status" value="1"/>
</dbReference>
<dbReference type="Gene3D" id="3.55.40.10">
    <property type="entry name" value="minor pseudopilin epsh domain"/>
    <property type="match status" value="1"/>
</dbReference>
<dbReference type="InterPro" id="IPR022346">
    <property type="entry name" value="T2SS_GspH"/>
</dbReference>
<evidence type="ECO:0000259" key="12">
    <source>
        <dbReference type="Pfam" id="PF12019"/>
    </source>
</evidence>
<dbReference type="EMBL" id="WSSB01000013">
    <property type="protein sequence ID" value="MXR37945.1"/>
    <property type="molecule type" value="Genomic_DNA"/>
</dbReference>
<evidence type="ECO:0000256" key="4">
    <source>
        <dbReference type="ARBA" id="ARBA00022481"/>
    </source>
</evidence>
<evidence type="ECO:0000256" key="11">
    <source>
        <dbReference type="SAM" id="Phobius"/>
    </source>
</evidence>
<evidence type="ECO:0000256" key="2">
    <source>
        <dbReference type="ARBA" id="ARBA00021549"/>
    </source>
</evidence>
<keyword evidence="3" id="KW-1003">Cell membrane</keyword>
<comment type="subcellular location">
    <subcellularLocation>
        <location evidence="1">Cell inner membrane</location>
        <topology evidence="1">Single-pass membrane protein</topology>
    </subcellularLocation>
</comment>
<evidence type="ECO:0000313" key="13">
    <source>
        <dbReference type="EMBL" id="MXR37945.1"/>
    </source>
</evidence>
<dbReference type="GO" id="GO:0015628">
    <property type="term" value="P:protein secretion by the type II secretion system"/>
    <property type="evidence" value="ECO:0007669"/>
    <property type="project" value="InterPro"/>
</dbReference>
<dbReference type="Pfam" id="PF12019">
    <property type="entry name" value="GspH"/>
    <property type="match status" value="1"/>
</dbReference>
<keyword evidence="14" id="KW-1185">Reference proteome</keyword>
<evidence type="ECO:0000256" key="6">
    <source>
        <dbReference type="ARBA" id="ARBA00022692"/>
    </source>
</evidence>
<keyword evidence="7 11" id="KW-1133">Transmembrane helix</keyword>
<gene>
    <name evidence="13" type="ORF">GQF02_13275</name>
</gene>
<accession>A0A845BNK9</accession>
<comment type="caution">
    <text evidence="13">The sequence shown here is derived from an EMBL/GenBank/DDBJ whole genome shotgun (WGS) entry which is preliminary data.</text>
</comment>
<proteinExistence type="inferred from homology"/>
<keyword evidence="5" id="KW-0997">Cell inner membrane</keyword>
<keyword evidence="4" id="KW-0488">Methylation</keyword>
<evidence type="ECO:0000256" key="10">
    <source>
        <dbReference type="ARBA" id="ARBA00030775"/>
    </source>
</evidence>
<protein>
    <recommendedName>
        <fullName evidence="2">Type II secretion system protein H</fullName>
    </recommendedName>
    <alternativeName>
        <fullName evidence="10">General secretion pathway protein H</fullName>
    </alternativeName>
</protein>
<name>A0A845BNK9_9NEIS</name>
<evidence type="ECO:0000256" key="5">
    <source>
        <dbReference type="ARBA" id="ARBA00022519"/>
    </source>
</evidence>
<feature type="transmembrane region" description="Helical" evidence="11">
    <location>
        <begin position="31"/>
        <end position="55"/>
    </location>
</feature>
<reference evidence="13 14" key="1">
    <citation type="submission" date="2019-12" db="EMBL/GenBank/DDBJ databases">
        <title>Neisseriaceae gen. nov. sp. Genome sequencing and assembly.</title>
        <authorList>
            <person name="Liu Z."/>
            <person name="Li A."/>
        </authorList>
    </citation>
    <scope>NUCLEOTIDE SEQUENCE [LARGE SCALE GENOMIC DNA]</scope>
    <source>
        <strain evidence="13 14">B2N2-7</strain>
    </source>
</reference>